<evidence type="ECO:0000313" key="3">
    <source>
        <dbReference type="EMBL" id="QHR90027.1"/>
    </source>
</evidence>
<feature type="signal peptide" evidence="2">
    <location>
        <begin position="1"/>
        <end position="23"/>
    </location>
</feature>
<keyword evidence="3" id="KW-0496">Mitochondrion</keyword>
<evidence type="ECO:0000256" key="2">
    <source>
        <dbReference type="SAM" id="SignalP"/>
    </source>
</evidence>
<dbReference type="EMBL" id="MK697699">
    <property type="protein sequence ID" value="QHR90027.1"/>
    <property type="molecule type" value="Genomic_DNA"/>
</dbReference>
<organism evidence="3">
    <name type="scientific">Picea sitchensis</name>
    <name type="common">Sitka spruce</name>
    <name type="synonym">Pinus sitchensis</name>
    <dbReference type="NCBI Taxonomy" id="3332"/>
    <lineage>
        <taxon>Eukaryota</taxon>
        <taxon>Viridiplantae</taxon>
        <taxon>Streptophyta</taxon>
        <taxon>Embryophyta</taxon>
        <taxon>Tracheophyta</taxon>
        <taxon>Spermatophyta</taxon>
        <taxon>Pinopsida</taxon>
        <taxon>Pinidae</taxon>
        <taxon>Conifers I</taxon>
        <taxon>Pinales</taxon>
        <taxon>Pinaceae</taxon>
        <taxon>Picea</taxon>
    </lineage>
</organism>
<protein>
    <submittedName>
        <fullName evidence="3">Uncharacterized protein</fullName>
    </submittedName>
</protein>
<geneLocation type="mitochondrion" evidence="3"/>
<accession>A0A6B9XWN7</accession>
<reference evidence="3" key="1">
    <citation type="submission" date="2019-03" db="EMBL/GenBank/DDBJ databases">
        <title>Largest Complete Mitochondrial Genome of a Gymnosperm, Sitka Spruce (Picea sitchensis), Indicates Complex Physical Structure.</title>
        <authorList>
            <person name="Jackman S.D."/>
            <person name="Coombe L."/>
            <person name="Warren R."/>
            <person name="Kirk H."/>
            <person name="Trinh E."/>
            <person name="McLeod T."/>
            <person name="Pleasance S."/>
            <person name="Pandoh P."/>
            <person name="Zhao Y."/>
            <person name="Coope R."/>
            <person name="Bousquet J."/>
            <person name="Bohlmann J.C."/>
            <person name="Jones S.J.M."/>
            <person name="Birol I."/>
        </authorList>
    </citation>
    <scope>NUCLEOTIDE SEQUENCE</scope>
    <source>
        <strain evidence="3">Q903</strain>
    </source>
</reference>
<gene>
    <name evidence="3" type="primary">orf04073</name>
    <name evidence="3" type="ORF">Q903MT_gene4050</name>
</gene>
<evidence type="ECO:0000256" key="1">
    <source>
        <dbReference type="SAM" id="MobiDB-lite"/>
    </source>
</evidence>
<dbReference type="AlphaFoldDB" id="A0A6B9XWN7"/>
<proteinExistence type="predicted"/>
<feature type="region of interest" description="Disordered" evidence="1">
    <location>
        <begin position="36"/>
        <end position="64"/>
    </location>
</feature>
<keyword evidence="2" id="KW-0732">Signal</keyword>
<sequence>MCGPNLSAQISLLVSCLVKLSLGKLLMQLVLLKESDPGTGYESARSGSTSALAHGTAALSRSGT</sequence>
<name>A0A6B9XWN7_PICSI</name>
<feature type="chain" id="PRO_5025596878" evidence="2">
    <location>
        <begin position="24"/>
        <end position="64"/>
    </location>
</feature>